<evidence type="ECO:0000256" key="2">
    <source>
        <dbReference type="ARBA" id="ARBA00023002"/>
    </source>
</evidence>
<dbReference type="InterPro" id="IPR016166">
    <property type="entry name" value="FAD-bd_PCMH"/>
</dbReference>
<dbReference type="Gene3D" id="3.30.70.2520">
    <property type="match status" value="1"/>
</dbReference>
<gene>
    <name evidence="5" type="ORF">Naga_100126g4</name>
</gene>
<evidence type="ECO:0000256" key="1">
    <source>
        <dbReference type="ARBA" id="ARBA00005466"/>
    </source>
</evidence>
<organism evidence="5 6">
    <name type="scientific">Nannochloropsis gaditana</name>
    <dbReference type="NCBI Taxonomy" id="72520"/>
    <lineage>
        <taxon>Eukaryota</taxon>
        <taxon>Sar</taxon>
        <taxon>Stramenopiles</taxon>
        <taxon>Ochrophyta</taxon>
        <taxon>Eustigmatophyceae</taxon>
        <taxon>Eustigmatales</taxon>
        <taxon>Monodopsidaceae</taxon>
        <taxon>Nannochloropsis</taxon>
    </lineage>
</organism>
<dbReference type="Pfam" id="PF04030">
    <property type="entry name" value="ALO"/>
    <property type="match status" value="1"/>
</dbReference>
<dbReference type="Pfam" id="PF01565">
    <property type="entry name" value="FAD_binding_4"/>
    <property type="match status" value="1"/>
</dbReference>
<keyword evidence="2" id="KW-0560">Oxidoreductase</keyword>
<feature type="domain" description="FAD-binding PCMH-type" evidence="4">
    <location>
        <begin position="116"/>
        <end position="292"/>
    </location>
</feature>
<dbReference type="GO" id="GO:0071949">
    <property type="term" value="F:FAD binding"/>
    <property type="evidence" value="ECO:0007669"/>
    <property type="project" value="InterPro"/>
</dbReference>
<dbReference type="InterPro" id="IPR016167">
    <property type="entry name" value="FAD-bd_PCMH_sub1"/>
</dbReference>
<dbReference type="InterPro" id="IPR036318">
    <property type="entry name" value="FAD-bd_PCMH-like_sf"/>
</dbReference>
<name>W7TPF6_9STRA</name>
<dbReference type="GO" id="GO:0016020">
    <property type="term" value="C:membrane"/>
    <property type="evidence" value="ECO:0007669"/>
    <property type="project" value="InterPro"/>
</dbReference>
<keyword evidence="6" id="KW-1185">Reference proteome</keyword>
<comment type="caution">
    <text evidence="5">The sequence shown here is derived from an EMBL/GenBank/DDBJ whole genome shotgun (WGS) entry which is preliminary data.</text>
</comment>
<dbReference type="PANTHER" id="PTHR43762:SF1">
    <property type="entry name" value="D-ARABINONO-1,4-LACTONE OXIDASE"/>
    <property type="match status" value="1"/>
</dbReference>
<dbReference type="InterPro" id="IPR006093">
    <property type="entry name" value="Oxy_OxRdtase_FAD_BS"/>
</dbReference>
<accession>W7TPF6</accession>
<dbReference type="AlphaFoldDB" id="W7TPF6"/>
<dbReference type="PIRSF" id="PIRSF000136">
    <property type="entry name" value="LGO_GLO"/>
    <property type="match status" value="1"/>
</dbReference>
<reference evidence="5 6" key="1">
    <citation type="journal article" date="2014" name="Mol. Plant">
        <title>Chromosome Scale Genome Assembly and Transcriptome Profiling of Nannochloropsis gaditana in Nitrogen Depletion.</title>
        <authorList>
            <person name="Corteggiani Carpinelli E."/>
            <person name="Telatin A."/>
            <person name="Vitulo N."/>
            <person name="Forcato C."/>
            <person name="D'Angelo M."/>
            <person name="Schiavon R."/>
            <person name="Vezzi A."/>
            <person name="Giacometti G.M."/>
            <person name="Morosinotto T."/>
            <person name="Valle G."/>
        </authorList>
    </citation>
    <scope>NUCLEOTIDE SEQUENCE [LARGE SCALE GENOMIC DNA]</scope>
    <source>
        <strain evidence="5 6">B-31</strain>
    </source>
</reference>
<proteinExistence type="inferred from homology"/>
<dbReference type="SUPFAM" id="SSF56176">
    <property type="entry name" value="FAD-binding/transporter-associated domain-like"/>
    <property type="match status" value="1"/>
</dbReference>
<evidence type="ECO:0000256" key="3">
    <source>
        <dbReference type="SAM" id="MobiDB-lite"/>
    </source>
</evidence>
<dbReference type="InterPro" id="IPR010031">
    <property type="entry name" value="FAD_lactone_oxidase-like"/>
</dbReference>
<evidence type="ECO:0000313" key="6">
    <source>
        <dbReference type="Proteomes" id="UP000019335"/>
    </source>
</evidence>
<dbReference type="Proteomes" id="UP000019335">
    <property type="component" value="Unassembled WGS sequence"/>
</dbReference>
<feature type="compositionally biased region" description="Polar residues" evidence="3">
    <location>
        <begin position="522"/>
        <end position="536"/>
    </location>
</feature>
<dbReference type="PROSITE" id="PS51387">
    <property type="entry name" value="FAD_PCMH"/>
    <property type="match status" value="1"/>
</dbReference>
<evidence type="ECO:0000259" key="4">
    <source>
        <dbReference type="PROSITE" id="PS51387"/>
    </source>
</evidence>
<dbReference type="PANTHER" id="PTHR43762">
    <property type="entry name" value="L-GULONOLACTONE OXIDASE"/>
    <property type="match status" value="1"/>
</dbReference>
<dbReference type="InterPro" id="IPR007173">
    <property type="entry name" value="ALO_C"/>
</dbReference>
<feature type="region of interest" description="Disordered" evidence="3">
    <location>
        <begin position="517"/>
        <end position="536"/>
    </location>
</feature>
<dbReference type="InterPro" id="IPR016169">
    <property type="entry name" value="FAD-bd_PCMH_sub2"/>
</dbReference>
<sequence length="627" mass="69968">MTKIQKKKSVESKYRKWKGYGAKAIYANMAFFRDHGLLSRLVGMTGHAQDHHHQDGHRDPPSFPIQEGRAIWGFLLAFLAYWLSHRFVYVENDPGALARASARGERVEWSSFDKFYKQAPTLFLQPSNHEELIGILREAAASNQTVKVVGSGHSWTPIGLTDGVMLNLDKFNKVLSIDASAKTVTVQAGIRIRDLSAALAAHDPPLALRNTGVLDRQSLAGALATGTHGTGIRYKIMSADVVALELVTAGGNVLRGSRRDPDPAMRDMFEAAVLHLGALGVLTEVSMEVVEAFSVIKRNRLLPLNTVLSTLPALAAGVDHLLVWFIPYTGRAQLMESLRIPPTKVPPTHDWGDSRKHCQNFGSTSGDEASAAQSGSLMLSLTYNKVVASLRSFSASLLLASRPWLGVLQLRLLSAAGSFSSLFPVTYVPFWNRQVVAPALHLFAWGESFYPHGHRGIVLDDHPDCYREAEWFLPLESFNAAMTAFLTFLDSRRGKIGANFVVQIRVTHADDLWLSPFRREQGPQNNSHDNTGQDKTMSDSISWFVSVATLVKGFDSDPYLRAAEREVWIPNGGRPHWGKLHYLAYHELSALYGEPFEKYLRVRRRLDPQDMFMNSHLRELFFERAVR</sequence>
<dbReference type="InterPro" id="IPR006094">
    <property type="entry name" value="Oxid_FAD_bind_N"/>
</dbReference>
<dbReference type="PROSITE" id="PS00862">
    <property type="entry name" value="OX2_COVAL_FAD"/>
    <property type="match status" value="1"/>
</dbReference>
<protein>
    <submittedName>
        <fullName evidence="5">Oxidoreductase</fullName>
    </submittedName>
</protein>
<dbReference type="EMBL" id="AZIL01002134">
    <property type="protein sequence ID" value="EWM22609.1"/>
    <property type="molecule type" value="Genomic_DNA"/>
</dbReference>
<dbReference type="OrthoDB" id="73644at2759"/>
<dbReference type="Gene3D" id="3.30.465.10">
    <property type="match status" value="1"/>
</dbReference>
<comment type="similarity">
    <text evidence="1">Belongs to the oxygen-dependent FAD-linked oxidoreductase family.</text>
</comment>
<dbReference type="Gene3D" id="3.30.43.10">
    <property type="entry name" value="Uridine Diphospho-n-acetylenolpyruvylglucosamine Reductase, domain 2"/>
    <property type="match status" value="1"/>
</dbReference>
<dbReference type="GO" id="GO:0003885">
    <property type="term" value="F:D-arabinono-1,4-lactone oxidase activity"/>
    <property type="evidence" value="ECO:0007669"/>
    <property type="project" value="InterPro"/>
</dbReference>
<evidence type="ECO:0000313" key="5">
    <source>
        <dbReference type="EMBL" id="EWM22609.1"/>
    </source>
</evidence>